<evidence type="ECO:0000256" key="1">
    <source>
        <dbReference type="ARBA" id="ARBA00003257"/>
    </source>
</evidence>
<comment type="subcellular location">
    <subcellularLocation>
        <location evidence="2 18">Mitochondrion inner membrane</location>
        <topology evidence="2 18">Multi-pass membrane protein</topology>
    </subcellularLocation>
</comment>
<evidence type="ECO:0000256" key="9">
    <source>
        <dbReference type="ARBA" id="ARBA00022792"/>
    </source>
</evidence>
<feature type="transmembrane region" description="Helical" evidence="18">
    <location>
        <begin position="224"/>
        <end position="241"/>
    </location>
</feature>
<dbReference type="GO" id="GO:0006120">
    <property type="term" value="P:mitochondrial electron transport, NADH to ubiquinone"/>
    <property type="evidence" value="ECO:0007669"/>
    <property type="project" value="InterPro"/>
</dbReference>
<dbReference type="GO" id="GO:0005743">
    <property type="term" value="C:mitochondrial inner membrane"/>
    <property type="evidence" value="ECO:0007669"/>
    <property type="project" value="UniProtKB-SubCell"/>
</dbReference>
<geneLocation type="mitochondrion" evidence="20"/>
<feature type="transmembrane region" description="Helical" evidence="18">
    <location>
        <begin position="69"/>
        <end position="97"/>
    </location>
</feature>
<keyword evidence="13 18" id="KW-0520">NAD</keyword>
<dbReference type="GO" id="GO:0008137">
    <property type="term" value="F:NADH dehydrogenase (ubiquinone) activity"/>
    <property type="evidence" value="ECO:0007669"/>
    <property type="project" value="UniProtKB-EC"/>
</dbReference>
<evidence type="ECO:0000256" key="14">
    <source>
        <dbReference type="ARBA" id="ARBA00023075"/>
    </source>
</evidence>
<keyword evidence="11 18" id="KW-0249">Electron transport</keyword>
<dbReference type="InterPro" id="IPR050175">
    <property type="entry name" value="Complex_I_Subunit_2"/>
</dbReference>
<dbReference type="Pfam" id="PF00361">
    <property type="entry name" value="Proton_antipo_M"/>
    <property type="match status" value="1"/>
</dbReference>
<dbReference type="PANTHER" id="PTHR46552:SF1">
    <property type="entry name" value="NADH-UBIQUINONE OXIDOREDUCTASE CHAIN 2"/>
    <property type="match status" value="1"/>
</dbReference>
<evidence type="ECO:0000256" key="3">
    <source>
        <dbReference type="ARBA" id="ARBA00007012"/>
    </source>
</evidence>
<accession>A0A6C0MD33</accession>
<name>A0A6C0MD33_9HEMI</name>
<protein>
    <recommendedName>
        <fullName evidence="5 18">NADH-ubiquinone oxidoreductase chain 2</fullName>
        <ecNumber evidence="4 18">7.1.1.2</ecNumber>
    </recommendedName>
</protein>
<dbReference type="PANTHER" id="PTHR46552">
    <property type="entry name" value="NADH-UBIQUINONE OXIDOREDUCTASE CHAIN 2"/>
    <property type="match status" value="1"/>
</dbReference>
<organism evidence="20">
    <name type="scientific">Gessius rufidorsus</name>
    <dbReference type="NCBI Taxonomy" id="1971641"/>
    <lineage>
        <taxon>Eukaryota</taxon>
        <taxon>Metazoa</taxon>
        <taxon>Ecdysozoa</taxon>
        <taxon>Arthropoda</taxon>
        <taxon>Hexapoda</taxon>
        <taxon>Insecta</taxon>
        <taxon>Pterygota</taxon>
        <taxon>Neoptera</taxon>
        <taxon>Paraneoptera</taxon>
        <taxon>Hemiptera</taxon>
        <taxon>Auchenorrhyncha</taxon>
        <taxon>Membracoidea</taxon>
        <taxon>Cicadellidae</taxon>
        <taxon>Iassinae</taxon>
        <taxon>Gessius</taxon>
    </lineage>
</organism>
<dbReference type="EC" id="7.1.1.2" evidence="4 18"/>
<evidence type="ECO:0000256" key="8">
    <source>
        <dbReference type="ARBA" id="ARBA00022692"/>
    </source>
</evidence>
<comment type="function">
    <text evidence="18">Core subunit of the mitochondrial membrane respiratory chain NADH dehydrogenase (Complex I) which catalyzes electron transfer from NADH through the respiratory chain, using ubiquinone as an electron acceptor. Essential for the catalytic activity and assembly of complex I.</text>
</comment>
<evidence type="ECO:0000259" key="19">
    <source>
        <dbReference type="Pfam" id="PF00361"/>
    </source>
</evidence>
<keyword evidence="12 18" id="KW-1133">Transmembrane helix</keyword>
<sequence length="325" mass="37536">MFVNYSNLLFMSITIMGVMVSISSSSWLIIWIGMEINLMSFIPLISIKSILNSEFLMKYFIVQSISSMIVMFSLMMIMMNINLFMMIMLSSLIMKMGGAPFHNWVVSTIDGLHYESVFMLLVIMKISPLMMTSFMNLNLMMFSSLSLIIGSINGLNQSSIIKLMTFSSIYNLGLMLYSLSMNSIWIMALIIYSFILTSFLILLKKFKFNYINQMVFNNSSKFSKILIIIPLLSLGGMPPFLGFQMKMMIFELMMLNNNLLLISIMVFSSLVIMYFYLNMIVSSLMFSSISMKFMSNKKMKINFDLVILMINLVMFFPMMLMKFMI</sequence>
<dbReference type="InterPro" id="IPR001750">
    <property type="entry name" value="ND/Mrp_TM"/>
</dbReference>
<evidence type="ECO:0000256" key="16">
    <source>
        <dbReference type="ARBA" id="ARBA00023136"/>
    </source>
</evidence>
<feature type="domain" description="NADH:quinone oxidoreductase/Mrp antiporter transmembrane" evidence="19">
    <location>
        <begin position="79"/>
        <end position="270"/>
    </location>
</feature>
<keyword evidence="10 18" id="KW-1278">Translocase</keyword>
<reference evidence="20" key="1">
    <citation type="journal article" date="2020" name="Int. J. Biol. Macromol.">
        <title>Comparative mitogenomes of six species in the subfamily Iassinae (Hemiptera: Cicadellidae) and phylogenetic analysis.</title>
        <authorList>
            <person name="Wang J."/>
            <person name="Wu Y."/>
            <person name="Dai R."/>
            <person name="Yang M."/>
        </authorList>
    </citation>
    <scope>NUCLEOTIDE SEQUENCE</scope>
</reference>
<evidence type="ECO:0000256" key="18">
    <source>
        <dbReference type="RuleBase" id="RU003403"/>
    </source>
</evidence>
<feature type="transmembrane region" description="Helical" evidence="18">
    <location>
        <begin position="261"/>
        <end position="281"/>
    </location>
</feature>
<evidence type="ECO:0000256" key="10">
    <source>
        <dbReference type="ARBA" id="ARBA00022967"/>
    </source>
</evidence>
<evidence type="ECO:0000256" key="7">
    <source>
        <dbReference type="ARBA" id="ARBA00022660"/>
    </source>
</evidence>
<evidence type="ECO:0000256" key="13">
    <source>
        <dbReference type="ARBA" id="ARBA00023027"/>
    </source>
</evidence>
<evidence type="ECO:0000313" key="20">
    <source>
        <dbReference type="EMBL" id="QHV34320.1"/>
    </source>
</evidence>
<feature type="transmembrane region" description="Helical" evidence="18">
    <location>
        <begin position="184"/>
        <end position="203"/>
    </location>
</feature>
<keyword evidence="9 18" id="KW-0999">Mitochondrion inner membrane</keyword>
<keyword evidence="7 18" id="KW-0679">Respiratory chain</keyword>
<dbReference type="PRINTS" id="PR01436">
    <property type="entry name" value="NADHDHGNASE2"/>
</dbReference>
<evidence type="ECO:0000256" key="15">
    <source>
        <dbReference type="ARBA" id="ARBA00023128"/>
    </source>
</evidence>
<dbReference type="EMBL" id="MN577633">
    <property type="protein sequence ID" value="QHV34320.1"/>
    <property type="molecule type" value="Genomic_DNA"/>
</dbReference>
<feature type="transmembrane region" description="Helical" evidence="18">
    <location>
        <begin position="301"/>
        <end position="320"/>
    </location>
</feature>
<evidence type="ECO:0000256" key="2">
    <source>
        <dbReference type="ARBA" id="ARBA00004448"/>
    </source>
</evidence>
<comment type="catalytic activity">
    <reaction evidence="17 18">
        <text>a ubiquinone + NADH + 5 H(+)(in) = a ubiquinol + NAD(+) + 4 H(+)(out)</text>
        <dbReference type="Rhea" id="RHEA:29091"/>
        <dbReference type="Rhea" id="RHEA-COMP:9565"/>
        <dbReference type="Rhea" id="RHEA-COMP:9566"/>
        <dbReference type="ChEBI" id="CHEBI:15378"/>
        <dbReference type="ChEBI" id="CHEBI:16389"/>
        <dbReference type="ChEBI" id="CHEBI:17976"/>
        <dbReference type="ChEBI" id="CHEBI:57540"/>
        <dbReference type="ChEBI" id="CHEBI:57945"/>
        <dbReference type="EC" id="7.1.1.2"/>
    </reaction>
</comment>
<comment type="function">
    <text evidence="1">Core subunit of the mitochondrial membrane respiratory chain NADH dehydrogenase (Complex I) that is believed to belong to the minimal assembly required for catalysis. Complex I functions in the transfer of electrons from NADH to the respiratory chain. The immediate electron acceptor for the enzyme is believed to be ubiquinone.</text>
</comment>
<keyword evidence="16 18" id="KW-0472">Membrane</keyword>
<proteinExistence type="inferred from homology"/>
<evidence type="ECO:0000256" key="6">
    <source>
        <dbReference type="ARBA" id="ARBA00022448"/>
    </source>
</evidence>
<gene>
    <name evidence="20" type="primary">ND2</name>
</gene>
<dbReference type="InterPro" id="IPR003917">
    <property type="entry name" value="NADH_UbQ_OxRdtase_chain2"/>
</dbReference>
<evidence type="ECO:0000256" key="12">
    <source>
        <dbReference type="ARBA" id="ARBA00022989"/>
    </source>
</evidence>
<evidence type="ECO:0000256" key="17">
    <source>
        <dbReference type="ARBA" id="ARBA00049551"/>
    </source>
</evidence>
<evidence type="ECO:0000256" key="11">
    <source>
        <dbReference type="ARBA" id="ARBA00022982"/>
    </source>
</evidence>
<evidence type="ECO:0000256" key="5">
    <source>
        <dbReference type="ARBA" id="ARBA00021008"/>
    </source>
</evidence>
<comment type="similarity">
    <text evidence="3 18">Belongs to the complex I subunit 2 family.</text>
</comment>
<keyword evidence="15 18" id="KW-0496">Mitochondrion</keyword>
<evidence type="ECO:0000256" key="4">
    <source>
        <dbReference type="ARBA" id="ARBA00012944"/>
    </source>
</evidence>
<keyword evidence="14 18" id="KW-0830">Ubiquinone</keyword>
<dbReference type="AlphaFoldDB" id="A0A6C0MD33"/>
<feature type="transmembrane region" description="Helical" evidence="18">
    <location>
        <begin position="7"/>
        <end position="32"/>
    </location>
</feature>
<keyword evidence="8 18" id="KW-0812">Transmembrane</keyword>
<keyword evidence="6" id="KW-0813">Transport</keyword>